<reference evidence="1 2" key="1">
    <citation type="submission" date="2015-09" db="EMBL/GenBank/DDBJ databases">
        <authorList>
            <consortium name="Pathogen Informatics"/>
        </authorList>
    </citation>
    <scope>NUCLEOTIDE SEQUENCE [LARGE SCALE GENOMIC DNA]</scope>
    <source>
        <strain evidence="1 2">2789STDY5608625</strain>
    </source>
</reference>
<evidence type="ECO:0008006" key="3">
    <source>
        <dbReference type="Google" id="ProtNLM"/>
    </source>
</evidence>
<evidence type="ECO:0000313" key="1">
    <source>
        <dbReference type="EMBL" id="CUJ72078.1"/>
    </source>
</evidence>
<dbReference type="PROSITE" id="PS51257">
    <property type="entry name" value="PROKAR_LIPOPROTEIN"/>
    <property type="match status" value="1"/>
</dbReference>
<accession>A0AAD2QE99</accession>
<dbReference type="EMBL" id="CYTK01000012">
    <property type="protein sequence ID" value="CUJ72078.1"/>
    <property type="molecule type" value="Genomic_DNA"/>
</dbReference>
<sequence length="323" mass="34973">MMRSFACFFCLVLVGCDTLKTIPPPAEHSGLRYLGAEAYITVPTSPNGGAPLFKQDVEDVEFNALFESEDLCGVVPQRFPKAGDADWKLAGAPVVAILIAISSAAINYYEKSRQIAIAKRYEASRQGGDAQIVTSPDRFMIGRCLVYSRRAQDERKDARDLVVVLKIERPDGQDHPLRAAGSSIPDHFTLRPIFARMYNSISQTKVGGDVTLAIGITLQQIHEEQGIPRLAILGLVDTDVQSVPLSGEVQCRGEDKCRSSSVLPVPTNDGTIVLGIGVREIGDLGFNVDLAKAQVEAIAGALGPLSGSLIQGHFDREKVRNDR</sequence>
<comment type="caution">
    <text evidence="1">The sequence shown here is derived from an EMBL/GenBank/DDBJ whole genome shotgun (WGS) entry which is preliminary data.</text>
</comment>
<proteinExistence type="predicted"/>
<evidence type="ECO:0000313" key="2">
    <source>
        <dbReference type="Proteomes" id="UP000044098"/>
    </source>
</evidence>
<gene>
    <name evidence="1" type="ORF">ERS370000_05515</name>
</gene>
<dbReference type="Proteomes" id="UP000044098">
    <property type="component" value="Unassembled WGS sequence"/>
</dbReference>
<dbReference type="AlphaFoldDB" id="A0AAD2QE99"/>
<protein>
    <recommendedName>
        <fullName evidence="3">Lipoprotein</fullName>
    </recommendedName>
</protein>
<dbReference type="RefSeq" id="WP_054458124.1">
    <property type="nucleotide sequence ID" value="NZ_CYTK01000012.1"/>
</dbReference>
<organism evidence="1 2">
    <name type="scientific">Achromobacter aegrifaciens</name>
    <dbReference type="NCBI Taxonomy" id="1287736"/>
    <lineage>
        <taxon>Bacteria</taxon>
        <taxon>Pseudomonadati</taxon>
        <taxon>Pseudomonadota</taxon>
        <taxon>Betaproteobacteria</taxon>
        <taxon>Burkholderiales</taxon>
        <taxon>Alcaligenaceae</taxon>
        <taxon>Achromobacter</taxon>
    </lineage>
</organism>
<name>A0AAD2QE99_ACHAE</name>